<proteinExistence type="predicted"/>
<gene>
    <name evidence="3" type="ORF">KGM_209962</name>
</gene>
<protein>
    <submittedName>
        <fullName evidence="3">Transposase</fullName>
    </submittedName>
</protein>
<dbReference type="Pfam" id="PF13843">
    <property type="entry name" value="DDE_Tnp_1_7"/>
    <property type="match status" value="1"/>
</dbReference>
<dbReference type="PANTHER" id="PTHR46599:SF6">
    <property type="entry name" value="DUAL SPECIFICITY PHOSPHATASE 26"/>
    <property type="match status" value="1"/>
</dbReference>
<dbReference type="InParanoid" id="A0A212FNH7"/>
<evidence type="ECO:0000313" key="4">
    <source>
        <dbReference type="Proteomes" id="UP000007151"/>
    </source>
</evidence>
<keyword evidence="4" id="KW-1185">Reference proteome</keyword>
<dbReference type="KEGG" id="dpl:KGM_209962"/>
<evidence type="ECO:0000313" key="3">
    <source>
        <dbReference type="EMBL" id="OWR55287.1"/>
    </source>
</evidence>
<evidence type="ECO:0000259" key="2">
    <source>
        <dbReference type="Pfam" id="PF13843"/>
    </source>
</evidence>
<keyword evidence="1" id="KW-0812">Transmembrane</keyword>
<comment type="caution">
    <text evidence="3">The sequence shown here is derived from an EMBL/GenBank/DDBJ whole genome shotgun (WGS) entry which is preliminary data.</text>
</comment>
<accession>A0A212FNH7</accession>
<dbReference type="Proteomes" id="UP000007151">
    <property type="component" value="Unassembled WGS sequence"/>
</dbReference>
<dbReference type="InterPro" id="IPR029526">
    <property type="entry name" value="PGBD"/>
</dbReference>
<sequence length="139" mass="16028">MLSTRHVTADPDAKNKLPEMVEFYNKTKGGVDLMDQLCHKYSVSRRTKRWPMAFFFGLMNIVGVNSYVLMKMATNKNIKRRLFLKKLAIDLITPQMEERFTWPSLPTNLQVLLGGILQKKRSTNPCSLGKKKMCRMSKG</sequence>
<feature type="domain" description="PiggyBac transposable element-derived protein" evidence="2">
    <location>
        <begin position="15"/>
        <end position="67"/>
    </location>
</feature>
<name>A0A212FNH7_DANPL</name>
<evidence type="ECO:0000256" key="1">
    <source>
        <dbReference type="SAM" id="Phobius"/>
    </source>
</evidence>
<dbReference type="EMBL" id="AGBW02005403">
    <property type="protein sequence ID" value="OWR55287.1"/>
    <property type="molecule type" value="Genomic_DNA"/>
</dbReference>
<keyword evidence="1" id="KW-1133">Transmembrane helix</keyword>
<reference evidence="3 4" key="1">
    <citation type="journal article" date="2011" name="Cell">
        <title>The monarch butterfly genome yields insights into long-distance migration.</title>
        <authorList>
            <person name="Zhan S."/>
            <person name="Merlin C."/>
            <person name="Boore J.L."/>
            <person name="Reppert S.M."/>
        </authorList>
    </citation>
    <scope>NUCLEOTIDE SEQUENCE [LARGE SCALE GENOMIC DNA]</scope>
    <source>
        <strain evidence="3">F-2</strain>
    </source>
</reference>
<dbReference type="PANTHER" id="PTHR46599">
    <property type="entry name" value="PIGGYBAC TRANSPOSABLE ELEMENT-DERIVED PROTEIN 4"/>
    <property type="match status" value="1"/>
</dbReference>
<dbReference type="AlphaFoldDB" id="A0A212FNH7"/>
<feature type="transmembrane region" description="Helical" evidence="1">
    <location>
        <begin position="50"/>
        <end position="70"/>
    </location>
</feature>
<keyword evidence="1" id="KW-0472">Membrane</keyword>
<organism evidence="3 4">
    <name type="scientific">Danaus plexippus plexippus</name>
    <dbReference type="NCBI Taxonomy" id="278856"/>
    <lineage>
        <taxon>Eukaryota</taxon>
        <taxon>Metazoa</taxon>
        <taxon>Ecdysozoa</taxon>
        <taxon>Arthropoda</taxon>
        <taxon>Hexapoda</taxon>
        <taxon>Insecta</taxon>
        <taxon>Pterygota</taxon>
        <taxon>Neoptera</taxon>
        <taxon>Endopterygota</taxon>
        <taxon>Lepidoptera</taxon>
        <taxon>Glossata</taxon>
        <taxon>Ditrysia</taxon>
        <taxon>Papilionoidea</taxon>
        <taxon>Nymphalidae</taxon>
        <taxon>Danainae</taxon>
        <taxon>Danaini</taxon>
        <taxon>Danaina</taxon>
        <taxon>Danaus</taxon>
        <taxon>Danaus</taxon>
    </lineage>
</organism>